<keyword evidence="1" id="KW-0472">Membrane</keyword>
<accession>A0A1W1YR52</accession>
<dbReference type="AlphaFoldDB" id="A0A1W1YR52"/>
<feature type="transmembrane region" description="Helical" evidence="1">
    <location>
        <begin position="145"/>
        <end position="165"/>
    </location>
</feature>
<keyword evidence="1" id="KW-1133">Transmembrane helix</keyword>
<name>A0A1W1YR52_9FLAO</name>
<dbReference type="Proteomes" id="UP000192360">
    <property type="component" value="Unassembled WGS sequence"/>
</dbReference>
<sequence length="215" mass="25883">MKLVKQDMQNIDAWLKKRGIKYMDIRYELMDHLISEYESMENYPDLESFLKERLAWCKKIAKDKEKSTHWSYQKEIWKQLLGIFKNKKALFIILIMAICYYTIFPYLTTKQFKWAVITPVFILVAYQMYLLTFKCFNTKTQKESVSISRLVTIISTPSLFLNFLFMFPDKWINNLNFYIPFIVFAGLFNLSSILAFHRKRKQVVKEYAFLKVYLA</sequence>
<keyword evidence="3" id="KW-1185">Reference proteome</keyword>
<dbReference type="EMBL" id="FWXO01000001">
    <property type="protein sequence ID" value="SMC38623.1"/>
    <property type="molecule type" value="Genomic_DNA"/>
</dbReference>
<evidence type="ECO:0000313" key="2">
    <source>
        <dbReference type="EMBL" id="SMC38623.1"/>
    </source>
</evidence>
<gene>
    <name evidence="2" type="ORF">SAMN05660703_0771</name>
</gene>
<reference evidence="2 3" key="1">
    <citation type="submission" date="2017-04" db="EMBL/GenBank/DDBJ databases">
        <authorList>
            <person name="Afonso C.L."/>
            <person name="Miller P.J."/>
            <person name="Scott M.A."/>
            <person name="Spackman E."/>
            <person name="Goraichik I."/>
            <person name="Dimitrov K.M."/>
            <person name="Suarez D.L."/>
            <person name="Swayne D.E."/>
        </authorList>
    </citation>
    <scope>NUCLEOTIDE SEQUENCE [LARGE SCALE GENOMIC DNA]</scope>
    <source>
        <strain evidence="2 3">DSM 21164</strain>
    </source>
</reference>
<evidence type="ECO:0000256" key="1">
    <source>
        <dbReference type="SAM" id="Phobius"/>
    </source>
</evidence>
<keyword evidence="1" id="KW-0812">Transmembrane</keyword>
<dbReference type="STRING" id="504486.SAMN05660703_0771"/>
<dbReference type="RefSeq" id="WP_084060049.1">
    <property type="nucleotide sequence ID" value="NZ_FWXO01000001.1"/>
</dbReference>
<protein>
    <submittedName>
        <fullName evidence="2">Uncharacterized protein</fullName>
    </submittedName>
</protein>
<feature type="transmembrane region" description="Helical" evidence="1">
    <location>
        <begin position="89"/>
        <end position="108"/>
    </location>
</feature>
<feature type="transmembrane region" description="Helical" evidence="1">
    <location>
        <begin position="114"/>
        <end position="133"/>
    </location>
</feature>
<evidence type="ECO:0000313" key="3">
    <source>
        <dbReference type="Proteomes" id="UP000192360"/>
    </source>
</evidence>
<feature type="transmembrane region" description="Helical" evidence="1">
    <location>
        <begin position="177"/>
        <end position="196"/>
    </location>
</feature>
<organism evidence="2 3">
    <name type="scientific">Cellulophaga tyrosinoxydans</name>
    <dbReference type="NCBI Taxonomy" id="504486"/>
    <lineage>
        <taxon>Bacteria</taxon>
        <taxon>Pseudomonadati</taxon>
        <taxon>Bacteroidota</taxon>
        <taxon>Flavobacteriia</taxon>
        <taxon>Flavobacteriales</taxon>
        <taxon>Flavobacteriaceae</taxon>
        <taxon>Cellulophaga</taxon>
    </lineage>
</organism>
<proteinExistence type="predicted"/>
<dbReference type="OrthoDB" id="1188278at2"/>